<reference evidence="1" key="2">
    <citation type="submission" date="2020-11" db="EMBL/GenBank/DDBJ databases">
        <authorList>
            <person name="McCartney M.A."/>
            <person name="Auch B."/>
            <person name="Kono T."/>
            <person name="Mallez S."/>
            <person name="Becker A."/>
            <person name="Gohl D.M."/>
            <person name="Silverstein K.A.T."/>
            <person name="Koren S."/>
            <person name="Bechman K.B."/>
            <person name="Herman A."/>
            <person name="Abrahante J.E."/>
            <person name="Garbe J."/>
        </authorList>
    </citation>
    <scope>NUCLEOTIDE SEQUENCE</scope>
    <source>
        <strain evidence="1">Duluth1</strain>
        <tissue evidence="1">Whole animal</tissue>
    </source>
</reference>
<reference evidence="1" key="1">
    <citation type="journal article" date="2019" name="bioRxiv">
        <title>The Genome of the Zebra Mussel, Dreissena polymorpha: A Resource for Invasive Species Research.</title>
        <authorList>
            <person name="McCartney M.A."/>
            <person name="Auch B."/>
            <person name="Kono T."/>
            <person name="Mallez S."/>
            <person name="Zhang Y."/>
            <person name="Obille A."/>
            <person name="Becker A."/>
            <person name="Abrahante J.E."/>
            <person name="Garbe J."/>
            <person name="Badalamenti J.P."/>
            <person name="Herman A."/>
            <person name="Mangelson H."/>
            <person name="Liachko I."/>
            <person name="Sullivan S."/>
            <person name="Sone E.D."/>
            <person name="Koren S."/>
            <person name="Silverstein K.A.T."/>
            <person name="Beckman K.B."/>
            <person name="Gohl D.M."/>
        </authorList>
    </citation>
    <scope>NUCLEOTIDE SEQUENCE</scope>
    <source>
        <strain evidence="1">Duluth1</strain>
        <tissue evidence="1">Whole animal</tissue>
    </source>
</reference>
<protein>
    <submittedName>
        <fullName evidence="1">Uncharacterized protein</fullName>
    </submittedName>
</protein>
<sequence length="69" mass="7535">MACDQPLYALAKSIQWIPPERYGENLIVGMFGGLHIEIPALRTIGDWLQDSGWVNALSQSNVASFGTAD</sequence>
<dbReference type="PANTHER" id="PTHR47018">
    <property type="entry name" value="CXC DOMAIN-CONTAINING PROTEIN-RELATED"/>
    <property type="match status" value="1"/>
</dbReference>
<dbReference type="EMBL" id="JAIWYP010000005">
    <property type="protein sequence ID" value="KAH3822151.1"/>
    <property type="molecule type" value="Genomic_DNA"/>
</dbReference>
<keyword evidence="2" id="KW-1185">Reference proteome</keyword>
<evidence type="ECO:0000313" key="1">
    <source>
        <dbReference type="EMBL" id="KAH3822151.1"/>
    </source>
</evidence>
<dbReference type="Proteomes" id="UP000828390">
    <property type="component" value="Unassembled WGS sequence"/>
</dbReference>
<proteinExistence type="predicted"/>
<comment type="caution">
    <text evidence="1">The sequence shown here is derived from an EMBL/GenBank/DDBJ whole genome shotgun (WGS) entry which is preliminary data.</text>
</comment>
<organism evidence="1 2">
    <name type="scientific">Dreissena polymorpha</name>
    <name type="common">Zebra mussel</name>
    <name type="synonym">Mytilus polymorpha</name>
    <dbReference type="NCBI Taxonomy" id="45954"/>
    <lineage>
        <taxon>Eukaryota</taxon>
        <taxon>Metazoa</taxon>
        <taxon>Spiralia</taxon>
        <taxon>Lophotrochozoa</taxon>
        <taxon>Mollusca</taxon>
        <taxon>Bivalvia</taxon>
        <taxon>Autobranchia</taxon>
        <taxon>Heteroconchia</taxon>
        <taxon>Euheterodonta</taxon>
        <taxon>Imparidentia</taxon>
        <taxon>Neoheterodontei</taxon>
        <taxon>Myida</taxon>
        <taxon>Dreissenoidea</taxon>
        <taxon>Dreissenidae</taxon>
        <taxon>Dreissena</taxon>
    </lineage>
</organism>
<dbReference type="PANTHER" id="PTHR47018:SF1">
    <property type="entry name" value="TESMIN_TSO1-LIKE CXC DOMAIN-CONTAINING PROTEIN"/>
    <property type="match status" value="1"/>
</dbReference>
<name>A0A9D4GR99_DREPO</name>
<gene>
    <name evidence="1" type="ORF">DPMN_123922</name>
</gene>
<evidence type="ECO:0000313" key="2">
    <source>
        <dbReference type="Proteomes" id="UP000828390"/>
    </source>
</evidence>
<dbReference type="AlphaFoldDB" id="A0A9D4GR99"/>
<accession>A0A9D4GR99</accession>